<evidence type="ECO:0000256" key="1">
    <source>
        <dbReference type="SAM" id="MobiDB-lite"/>
    </source>
</evidence>
<feature type="compositionally biased region" description="Low complexity" evidence="1">
    <location>
        <begin position="24"/>
        <end position="35"/>
    </location>
</feature>
<dbReference type="PANTHER" id="PTHR35910">
    <property type="entry name" value="2EXR DOMAIN-CONTAINING PROTEIN"/>
    <property type="match status" value="1"/>
</dbReference>
<reference evidence="3" key="1">
    <citation type="journal article" date="2020" name="Stud. Mycol.">
        <title>101 Dothideomycetes genomes: a test case for predicting lifestyles and emergence of pathogens.</title>
        <authorList>
            <person name="Haridas S."/>
            <person name="Albert R."/>
            <person name="Binder M."/>
            <person name="Bloem J."/>
            <person name="Labutti K."/>
            <person name="Salamov A."/>
            <person name="Andreopoulos B."/>
            <person name="Baker S."/>
            <person name="Barry K."/>
            <person name="Bills G."/>
            <person name="Bluhm B."/>
            <person name="Cannon C."/>
            <person name="Castanera R."/>
            <person name="Culley D."/>
            <person name="Daum C."/>
            <person name="Ezra D."/>
            <person name="Gonzalez J."/>
            <person name="Henrissat B."/>
            <person name="Kuo A."/>
            <person name="Liang C."/>
            <person name="Lipzen A."/>
            <person name="Lutzoni F."/>
            <person name="Magnuson J."/>
            <person name="Mondo S."/>
            <person name="Nolan M."/>
            <person name="Ohm R."/>
            <person name="Pangilinan J."/>
            <person name="Park H.-J."/>
            <person name="Ramirez L."/>
            <person name="Alfaro M."/>
            <person name="Sun H."/>
            <person name="Tritt A."/>
            <person name="Yoshinaga Y."/>
            <person name="Zwiers L.-H."/>
            <person name="Turgeon B."/>
            <person name="Goodwin S."/>
            <person name="Spatafora J."/>
            <person name="Crous P."/>
            <person name="Grigoriev I."/>
        </authorList>
    </citation>
    <scope>NUCLEOTIDE SEQUENCE</scope>
    <source>
        <strain evidence="3">CBS 675.92</strain>
    </source>
</reference>
<dbReference type="Proteomes" id="UP000800035">
    <property type="component" value="Unassembled WGS sequence"/>
</dbReference>
<organism evidence="3 4">
    <name type="scientific">Byssothecium circinans</name>
    <dbReference type="NCBI Taxonomy" id="147558"/>
    <lineage>
        <taxon>Eukaryota</taxon>
        <taxon>Fungi</taxon>
        <taxon>Dikarya</taxon>
        <taxon>Ascomycota</taxon>
        <taxon>Pezizomycotina</taxon>
        <taxon>Dothideomycetes</taxon>
        <taxon>Pleosporomycetidae</taxon>
        <taxon>Pleosporales</taxon>
        <taxon>Massarineae</taxon>
        <taxon>Massarinaceae</taxon>
        <taxon>Byssothecium</taxon>
    </lineage>
</organism>
<dbReference type="EMBL" id="ML976982">
    <property type="protein sequence ID" value="KAF1960872.1"/>
    <property type="molecule type" value="Genomic_DNA"/>
</dbReference>
<dbReference type="InterPro" id="IPR045518">
    <property type="entry name" value="2EXR"/>
</dbReference>
<sequence length="427" mass="48311">MATRSVSRPPWLEHNTPKAKESSGESTSDSSTDFEFLNDSFTRPSRRQASFHPFQDLPPTLRWRIWNFSLPQKRLLKVTVAAEPACSSPHRSRDDVFKKPNLAPYQAKNDLGNIVSGADYHLRLRSASSNSSLLYVNHESNAVIHDVYRVHVPINQHILISDAPCLRFCPERDTILITVERDEDKAYFADFVHDALAYDPKKKGILHIAIMSQGIAWNIHLPIGISNLHGRAQAALACTLGRLESVSLVHLFRTKSRQMFSSLQKHSLSNLIPQTELVRFNRAYPLWSSAASYLILPGDPRPVSRYLDLVDCGWDPRGLIRAWRMFEAAYDVLPTSPDKIRVLIAAADSDERLEITTASQARVLNPDDDESLEFAKTQNAIGFWSIPLEAFGNVPEVPYTTHRWPMTQVRDLTQFDSQIQLGLFEVA</sequence>
<dbReference type="PANTHER" id="PTHR35910:SF1">
    <property type="entry name" value="2EXR DOMAIN-CONTAINING PROTEIN"/>
    <property type="match status" value="1"/>
</dbReference>
<name>A0A6A5UAK7_9PLEO</name>
<proteinExistence type="predicted"/>
<dbReference type="AlphaFoldDB" id="A0A6A5UAK7"/>
<accession>A0A6A5UAK7</accession>
<feature type="domain" description="2EXR" evidence="2">
    <location>
        <begin position="51"/>
        <end position="175"/>
    </location>
</feature>
<protein>
    <recommendedName>
        <fullName evidence="2">2EXR domain-containing protein</fullName>
    </recommendedName>
</protein>
<gene>
    <name evidence="3" type="ORF">CC80DRAFT_590191</name>
</gene>
<feature type="region of interest" description="Disordered" evidence="1">
    <location>
        <begin position="1"/>
        <end position="37"/>
    </location>
</feature>
<evidence type="ECO:0000313" key="3">
    <source>
        <dbReference type="EMBL" id="KAF1960872.1"/>
    </source>
</evidence>
<evidence type="ECO:0000259" key="2">
    <source>
        <dbReference type="Pfam" id="PF20150"/>
    </source>
</evidence>
<dbReference type="Pfam" id="PF20150">
    <property type="entry name" value="2EXR"/>
    <property type="match status" value="1"/>
</dbReference>
<evidence type="ECO:0000313" key="4">
    <source>
        <dbReference type="Proteomes" id="UP000800035"/>
    </source>
</evidence>
<keyword evidence="4" id="KW-1185">Reference proteome</keyword>
<dbReference type="OrthoDB" id="3469466at2759"/>